<proteinExistence type="predicted"/>
<sequence length="186" mass="22261">MDNSFQIKLEELQKQYYTCNTKNIIFKSAQKIECANTINTTINKNKLFQNTIYVINNTNKLYFDYPIFKTYASPSIFVELTEYIYLLIKNIIQKFNTYELHINWNTYSISAHERYKDLYTIFLNKYEVDGFNFHDNLNKLYVYFTPNIIQAISGLMRPLIHPVVLNKIILINKMHSPKMINELFHK</sequence>
<dbReference type="AlphaFoldDB" id="A0A6C0J2A7"/>
<name>A0A6C0J2A7_9ZZZZ</name>
<accession>A0A6C0J2A7</accession>
<reference evidence="1" key="1">
    <citation type="journal article" date="2020" name="Nature">
        <title>Giant virus diversity and host interactions through global metagenomics.</title>
        <authorList>
            <person name="Schulz F."/>
            <person name="Roux S."/>
            <person name="Paez-Espino D."/>
            <person name="Jungbluth S."/>
            <person name="Walsh D.A."/>
            <person name="Denef V.J."/>
            <person name="McMahon K.D."/>
            <person name="Konstantinidis K.T."/>
            <person name="Eloe-Fadrosh E.A."/>
            <person name="Kyrpides N.C."/>
            <person name="Woyke T."/>
        </authorList>
    </citation>
    <scope>NUCLEOTIDE SEQUENCE</scope>
    <source>
        <strain evidence="1">GVMAG-M-3300025699-48</strain>
    </source>
</reference>
<protein>
    <recommendedName>
        <fullName evidence="2">CRAL-TRIO domain-containing protein</fullName>
    </recommendedName>
</protein>
<evidence type="ECO:0008006" key="2">
    <source>
        <dbReference type="Google" id="ProtNLM"/>
    </source>
</evidence>
<dbReference type="EMBL" id="MN740308">
    <property type="protein sequence ID" value="QHT99452.1"/>
    <property type="molecule type" value="Genomic_DNA"/>
</dbReference>
<organism evidence="1">
    <name type="scientific">viral metagenome</name>
    <dbReference type="NCBI Taxonomy" id="1070528"/>
    <lineage>
        <taxon>unclassified sequences</taxon>
        <taxon>metagenomes</taxon>
        <taxon>organismal metagenomes</taxon>
    </lineage>
</organism>
<evidence type="ECO:0000313" key="1">
    <source>
        <dbReference type="EMBL" id="QHT99452.1"/>
    </source>
</evidence>